<dbReference type="Proteomes" id="UP000807825">
    <property type="component" value="Unassembled WGS sequence"/>
</dbReference>
<comment type="caution">
    <text evidence="2">The sequence shown here is derived from an EMBL/GenBank/DDBJ whole genome shotgun (WGS) entry which is preliminary data.</text>
</comment>
<feature type="chain" id="PRO_5038477681" description="Outer membrane protein beta-barrel domain-containing protein" evidence="1">
    <location>
        <begin position="25"/>
        <end position="340"/>
    </location>
</feature>
<name>A0A9D6V5Y3_9BACT</name>
<protein>
    <recommendedName>
        <fullName evidence="4">Outer membrane protein beta-barrel domain-containing protein</fullName>
    </recommendedName>
</protein>
<evidence type="ECO:0000313" key="2">
    <source>
        <dbReference type="EMBL" id="MBI5252473.1"/>
    </source>
</evidence>
<organism evidence="2 3">
    <name type="scientific">Desulfomonile tiedjei</name>
    <dbReference type="NCBI Taxonomy" id="2358"/>
    <lineage>
        <taxon>Bacteria</taxon>
        <taxon>Pseudomonadati</taxon>
        <taxon>Thermodesulfobacteriota</taxon>
        <taxon>Desulfomonilia</taxon>
        <taxon>Desulfomonilales</taxon>
        <taxon>Desulfomonilaceae</taxon>
        <taxon>Desulfomonile</taxon>
    </lineage>
</organism>
<gene>
    <name evidence="2" type="ORF">HY912_23510</name>
</gene>
<reference evidence="2" key="1">
    <citation type="submission" date="2020-07" db="EMBL/GenBank/DDBJ databases">
        <title>Huge and variable diversity of episymbiotic CPR bacteria and DPANN archaea in groundwater ecosystems.</title>
        <authorList>
            <person name="He C.Y."/>
            <person name="Keren R."/>
            <person name="Whittaker M."/>
            <person name="Farag I.F."/>
            <person name="Doudna J."/>
            <person name="Cate J.H.D."/>
            <person name="Banfield J.F."/>
        </authorList>
    </citation>
    <scope>NUCLEOTIDE SEQUENCE</scope>
    <source>
        <strain evidence="2">NC_groundwater_1664_Pr3_B-0.1um_52_9</strain>
    </source>
</reference>
<evidence type="ECO:0000256" key="1">
    <source>
        <dbReference type="SAM" id="SignalP"/>
    </source>
</evidence>
<keyword evidence="1" id="KW-0732">Signal</keyword>
<proteinExistence type="predicted"/>
<dbReference type="AlphaFoldDB" id="A0A9D6V5Y3"/>
<feature type="signal peptide" evidence="1">
    <location>
        <begin position="1"/>
        <end position="24"/>
    </location>
</feature>
<evidence type="ECO:0000313" key="3">
    <source>
        <dbReference type="Proteomes" id="UP000807825"/>
    </source>
</evidence>
<evidence type="ECO:0008006" key="4">
    <source>
        <dbReference type="Google" id="ProtNLM"/>
    </source>
</evidence>
<sequence length="340" mass="37517">MRRTQTLLVCQILVIAFFASLAHAGNLTQATSQGDQGSAVLPLSTFHTTGSQIGSKKILKCRPIIEQHSATGLFGRHSTSAASTHGSECSLPEHPPRGWELAADVFFARTKGKVRFYRGISWGYYGLDDVDLNADMGLDDHGVMGSFMAMYRFRPKWALRYSIMPMTMMGSGQAGRSFMFGNTQYTGGQAVSVQWERLEQRLGLIYDAVHSHSSRIGLFGDYIRVNERIKTMQMLAGMGGNTMDNDLNMAMAGIEFEKCLKTTHTKATLSLECKAGAAFLDDAVGAEAETALKYSIPMNNGRWGFVKGGYRYLTYKKKSSDARMFDMAMEGGFLQMGLVF</sequence>
<dbReference type="EMBL" id="JACRDE010000611">
    <property type="protein sequence ID" value="MBI5252473.1"/>
    <property type="molecule type" value="Genomic_DNA"/>
</dbReference>
<accession>A0A9D6V5Y3</accession>